<organism evidence="3 4">
    <name type="scientific">Koleobacter methoxysyntrophicus</name>
    <dbReference type="NCBI Taxonomy" id="2751313"/>
    <lineage>
        <taxon>Bacteria</taxon>
        <taxon>Bacillati</taxon>
        <taxon>Bacillota</taxon>
        <taxon>Clostridia</taxon>
        <taxon>Koleobacterales</taxon>
        <taxon>Koleobacteraceae</taxon>
        <taxon>Koleobacter</taxon>
    </lineage>
</organism>
<dbReference type="Proteomes" id="UP000662904">
    <property type="component" value="Chromosome"/>
</dbReference>
<evidence type="ECO:0000313" key="4">
    <source>
        <dbReference type="Proteomes" id="UP000662904"/>
    </source>
</evidence>
<dbReference type="PANTHER" id="PTHR43384">
    <property type="entry name" value="SEPTUM SITE-DETERMINING PROTEIN MIND HOMOLOG, CHLOROPLASTIC-RELATED"/>
    <property type="match status" value="1"/>
</dbReference>
<protein>
    <submittedName>
        <fullName evidence="3">Uncharacterized protein</fullName>
    </submittedName>
</protein>
<keyword evidence="2" id="KW-0067">ATP-binding</keyword>
<evidence type="ECO:0000256" key="1">
    <source>
        <dbReference type="ARBA" id="ARBA00022741"/>
    </source>
</evidence>
<proteinExistence type="predicted"/>
<gene>
    <name evidence="3" type="ORF">H0A61_03022</name>
</gene>
<dbReference type="GO" id="GO:0016887">
    <property type="term" value="F:ATP hydrolysis activity"/>
    <property type="evidence" value="ECO:0007669"/>
    <property type="project" value="TreeGrafter"/>
</dbReference>
<dbReference type="GO" id="GO:0005524">
    <property type="term" value="F:ATP binding"/>
    <property type="evidence" value="ECO:0007669"/>
    <property type="project" value="UniProtKB-KW"/>
</dbReference>
<accession>A0A8A0RRT1</accession>
<dbReference type="GO" id="GO:0051782">
    <property type="term" value="P:negative regulation of cell division"/>
    <property type="evidence" value="ECO:0007669"/>
    <property type="project" value="TreeGrafter"/>
</dbReference>
<evidence type="ECO:0000313" key="3">
    <source>
        <dbReference type="EMBL" id="QSQ10612.1"/>
    </source>
</evidence>
<dbReference type="EMBL" id="CP059066">
    <property type="protein sequence ID" value="QSQ10612.1"/>
    <property type="molecule type" value="Genomic_DNA"/>
</dbReference>
<dbReference type="InterPro" id="IPR050625">
    <property type="entry name" value="ParA/MinD_ATPase"/>
</dbReference>
<dbReference type="KEGG" id="kme:H0A61_03022"/>
<sequence length="266" mass="30007">MRGRITTFWSVRGGSGSTLLSVCYALELSKHFPDEVILVDLSEALPHIHRLFDLSLQQDTTKLRGMLEKEPFSTSVLDNHLYKRRGLNIMLPCADLYEFTKFDTEHYSALLKILAGRFRYVIADTNAGIYFSSTCASLKNADTINIIIRSDRHSLMSAKTVLEFITSSWQIPLDRLRAVVNCTVEGSPDTELVSRVLGIPSEEVRYNSRLKAEFDACRLPPCPEEILKLVYSDTGRPISDSKQKPLVQLNRHGGGGRNWVLSTRTK</sequence>
<dbReference type="GO" id="GO:0005829">
    <property type="term" value="C:cytosol"/>
    <property type="evidence" value="ECO:0007669"/>
    <property type="project" value="TreeGrafter"/>
</dbReference>
<reference evidence="3" key="1">
    <citation type="submission" date="2020-07" db="EMBL/GenBank/DDBJ databases">
        <title>Koleobacter methoxysyntrophicus gen. nov., sp. nov., a novel anaerobic bacterium isolated from deep subsurface oil field and proposal of Koleobacterales ord. nov. in the phylum Firmicutes.</title>
        <authorList>
            <person name="Sakamoto S."/>
            <person name="Tamaki H."/>
        </authorList>
    </citation>
    <scope>NUCLEOTIDE SEQUENCE</scope>
    <source>
        <strain evidence="3">NRmbB1</strain>
    </source>
</reference>
<name>A0A8A0RRT1_9FIRM</name>
<keyword evidence="4" id="KW-1185">Reference proteome</keyword>
<dbReference type="PANTHER" id="PTHR43384:SF6">
    <property type="entry name" value="SEPTUM SITE-DETERMINING PROTEIN MIND HOMOLOG, CHLOROPLASTIC"/>
    <property type="match status" value="1"/>
</dbReference>
<dbReference type="InterPro" id="IPR027417">
    <property type="entry name" value="P-loop_NTPase"/>
</dbReference>
<dbReference type="GO" id="GO:0009898">
    <property type="term" value="C:cytoplasmic side of plasma membrane"/>
    <property type="evidence" value="ECO:0007669"/>
    <property type="project" value="TreeGrafter"/>
</dbReference>
<keyword evidence="1" id="KW-0547">Nucleotide-binding</keyword>
<dbReference type="SUPFAM" id="SSF52540">
    <property type="entry name" value="P-loop containing nucleoside triphosphate hydrolases"/>
    <property type="match status" value="1"/>
</dbReference>
<dbReference type="Gene3D" id="3.40.50.300">
    <property type="entry name" value="P-loop containing nucleotide triphosphate hydrolases"/>
    <property type="match status" value="1"/>
</dbReference>
<dbReference type="AlphaFoldDB" id="A0A8A0RRT1"/>
<evidence type="ECO:0000256" key="2">
    <source>
        <dbReference type="ARBA" id="ARBA00022840"/>
    </source>
</evidence>
<dbReference type="RefSeq" id="WP_206707919.1">
    <property type="nucleotide sequence ID" value="NZ_CP059066.1"/>
</dbReference>